<protein>
    <submittedName>
        <fullName evidence="1">Uncharacterized protein</fullName>
    </submittedName>
</protein>
<reference evidence="1" key="2">
    <citation type="journal article" date="2015" name="Fish Shellfish Immunol.">
        <title>Early steps in the European eel (Anguilla anguilla)-Vibrio vulnificus interaction in the gills: Role of the RtxA13 toxin.</title>
        <authorList>
            <person name="Callol A."/>
            <person name="Pajuelo D."/>
            <person name="Ebbesson L."/>
            <person name="Teles M."/>
            <person name="MacKenzie S."/>
            <person name="Amaro C."/>
        </authorList>
    </citation>
    <scope>NUCLEOTIDE SEQUENCE</scope>
</reference>
<sequence>MWYVKKTQGNLGSSPVCDETRVDVSVLPFIPLLCHSHFANGPS</sequence>
<accession>A0A0E9Q8T6</accession>
<dbReference type="EMBL" id="GBXM01095640">
    <property type="protein sequence ID" value="JAH12937.1"/>
    <property type="molecule type" value="Transcribed_RNA"/>
</dbReference>
<evidence type="ECO:0000313" key="1">
    <source>
        <dbReference type="EMBL" id="JAH12937.1"/>
    </source>
</evidence>
<dbReference type="AlphaFoldDB" id="A0A0E9Q8T6"/>
<reference evidence="1" key="1">
    <citation type="submission" date="2014-11" db="EMBL/GenBank/DDBJ databases">
        <authorList>
            <person name="Amaro Gonzalez C."/>
        </authorList>
    </citation>
    <scope>NUCLEOTIDE SEQUENCE</scope>
</reference>
<name>A0A0E9Q8T6_ANGAN</name>
<proteinExistence type="predicted"/>
<organism evidence="1">
    <name type="scientific">Anguilla anguilla</name>
    <name type="common">European freshwater eel</name>
    <name type="synonym">Muraena anguilla</name>
    <dbReference type="NCBI Taxonomy" id="7936"/>
    <lineage>
        <taxon>Eukaryota</taxon>
        <taxon>Metazoa</taxon>
        <taxon>Chordata</taxon>
        <taxon>Craniata</taxon>
        <taxon>Vertebrata</taxon>
        <taxon>Euteleostomi</taxon>
        <taxon>Actinopterygii</taxon>
        <taxon>Neopterygii</taxon>
        <taxon>Teleostei</taxon>
        <taxon>Anguilliformes</taxon>
        <taxon>Anguillidae</taxon>
        <taxon>Anguilla</taxon>
    </lineage>
</organism>